<dbReference type="SUPFAM" id="SSF51569">
    <property type="entry name" value="Aldolase"/>
    <property type="match status" value="1"/>
</dbReference>
<organism evidence="4 5">
    <name type="scientific">Candidatus Scatousia excrementigallinarum</name>
    <dbReference type="NCBI Taxonomy" id="2840935"/>
    <lineage>
        <taxon>Bacteria</taxon>
        <taxon>Candidatus Scatousia</taxon>
    </lineage>
</organism>
<dbReference type="PANTHER" id="PTHR12128">
    <property type="entry name" value="DIHYDRODIPICOLINATE SYNTHASE"/>
    <property type="match status" value="1"/>
</dbReference>
<dbReference type="SMART" id="SM01130">
    <property type="entry name" value="DHDPS"/>
    <property type="match status" value="1"/>
</dbReference>
<dbReference type="PROSITE" id="PS00665">
    <property type="entry name" value="DHDPS_1"/>
    <property type="match status" value="1"/>
</dbReference>
<dbReference type="InterPro" id="IPR013785">
    <property type="entry name" value="Aldolase_TIM"/>
</dbReference>
<evidence type="ECO:0000256" key="3">
    <source>
        <dbReference type="ARBA" id="ARBA00023270"/>
    </source>
</evidence>
<dbReference type="PRINTS" id="PR00146">
    <property type="entry name" value="DHPICSNTHASE"/>
</dbReference>
<dbReference type="Pfam" id="PF00701">
    <property type="entry name" value="DHDPS"/>
    <property type="match status" value="1"/>
</dbReference>
<protein>
    <submittedName>
        <fullName evidence="4">Dihydrodipicolinate synthase family protein</fullName>
    </submittedName>
</protein>
<evidence type="ECO:0000256" key="2">
    <source>
        <dbReference type="ARBA" id="ARBA00023239"/>
    </source>
</evidence>
<evidence type="ECO:0000313" key="4">
    <source>
        <dbReference type="EMBL" id="HIS36527.1"/>
    </source>
</evidence>
<name>A0A9D1JMZ4_9BACT</name>
<keyword evidence="3" id="KW-0704">Schiff base</keyword>
<evidence type="ECO:0000256" key="1">
    <source>
        <dbReference type="ARBA" id="ARBA00007592"/>
    </source>
</evidence>
<keyword evidence="2" id="KW-0456">Lyase</keyword>
<dbReference type="Proteomes" id="UP000823928">
    <property type="component" value="Unassembled WGS sequence"/>
</dbReference>
<dbReference type="PANTHER" id="PTHR12128:SF66">
    <property type="entry name" value="4-HYDROXY-2-OXOGLUTARATE ALDOLASE, MITOCHONDRIAL"/>
    <property type="match status" value="1"/>
</dbReference>
<accession>A0A9D1JMZ4</accession>
<dbReference type="AlphaFoldDB" id="A0A9D1JMZ4"/>
<gene>
    <name evidence="4" type="ORF">IAC10_07850</name>
</gene>
<dbReference type="InterPro" id="IPR020624">
    <property type="entry name" value="Schiff_base-form_aldolases_CS"/>
</dbReference>
<evidence type="ECO:0000313" key="5">
    <source>
        <dbReference type="Proteomes" id="UP000823928"/>
    </source>
</evidence>
<comment type="caution">
    <text evidence="4">The sequence shown here is derived from an EMBL/GenBank/DDBJ whole genome shotgun (WGS) entry which is preliminary data.</text>
</comment>
<dbReference type="GO" id="GO:0008840">
    <property type="term" value="F:4-hydroxy-tetrahydrodipicolinate synthase activity"/>
    <property type="evidence" value="ECO:0007669"/>
    <property type="project" value="TreeGrafter"/>
</dbReference>
<dbReference type="EMBL" id="DVIU01000156">
    <property type="protein sequence ID" value="HIS36527.1"/>
    <property type="molecule type" value="Genomic_DNA"/>
</dbReference>
<feature type="non-terminal residue" evidence="4">
    <location>
        <position position="144"/>
    </location>
</feature>
<proteinExistence type="inferred from homology"/>
<sequence>MTIRYDAGEVITAMVTPFNEKREIDYPAVEKLCKHLVNTGSDALLVAGTTGESPTLTHDEEYELLYAVKATVSGAAKVIMGAGSNSTRTAVDVTKKVESLGADAVLSVVPYYNKPNQQGMIEHFGAIARSTNLPIILYNIPSRT</sequence>
<comment type="similarity">
    <text evidence="1">Belongs to the DapA family.</text>
</comment>
<dbReference type="GO" id="GO:0005829">
    <property type="term" value="C:cytosol"/>
    <property type="evidence" value="ECO:0007669"/>
    <property type="project" value="TreeGrafter"/>
</dbReference>
<reference evidence="4" key="2">
    <citation type="journal article" date="2021" name="PeerJ">
        <title>Extensive microbial diversity within the chicken gut microbiome revealed by metagenomics and culture.</title>
        <authorList>
            <person name="Gilroy R."/>
            <person name="Ravi A."/>
            <person name="Getino M."/>
            <person name="Pursley I."/>
            <person name="Horton D.L."/>
            <person name="Alikhan N.F."/>
            <person name="Baker D."/>
            <person name="Gharbi K."/>
            <person name="Hall N."/>
            <person name="Watson M."/>
            <person name="Adriaenssens E.M."/>
            <person name="Foster-Nyarko E."/>
            <person name="Jarju S."/>
            <person name="Secka A."/>
            <person name="Antonio M."/>
            <person name="Oren A."/>
            <person name="Chaudhuri R.R."/>
            <person name="La Ragione R."/>
            <person name="Hildebrand F."/>
            <person name="Pallen M.J."/>
        </authorList>
    </citation>
    <scope>NUCLEOTIDE SEQUENCE</scope>
    <source>
        <strain evidence="4">6276</strain>
    </source>
</reference>
<dbReference type="Gene3D" id="3.20.20.70">
    <property type="entry name" value="Aldolase class I"/>
    <property type="match status" value="1"/>
</dbReference>
<reference evidence="4" key="1">
    <citation type="submission" date="2020-10" db="EMBL/GenBank/DDBJ databases">
        <authorList>
            <person name="Gilroy R."/>
        </authorList>
    </citation>
    <scope>NUCLEOTIDE SEQUENCE</scope>
    <source>
        <strain evidence="4">6276</strain>
    </source>
</reference>
<dbReference type="InterPro" id="IPR002220">
    <property type="entry name" value="DapA-like"/>
</dbReference>